<dbReference type="Gramene" id="EOY23062">
    <property type="protein sequence ID" value="EOY23062"/>
    <property type="gene ID" value="TCM_015070"/>
</dbReference>
<dbReference type="PANTHER" id="PTHR45968:SF15">
    <property type="entry name" value="PROTEIN HOTHEAD-LIKE ISOFORM X1"/>
    <property type="match status" value="1"/>
</dbReference>
<evidence type="ECO:0000256" key="3">
    <source>
        <dbReference type="ARBA" id="ARBA00022827"/>
    </source>
</evidence>
<evidence type="ECO:0000313" key="5">
    <source>
        <dbReference type="Proteomes" id="UP000026915"/>
    </source>
</evidence>
<dbReference type="HOGENOM" id="CLU_1055279_0_0_1"/>
<comment type="cofactor">
    <cofactor evidence="1">
        <name>FAD</name>
        <dbReference type="ChEBI" id="CHEBI:57692"/>
    </cofactor>
</comment>
<dbReference type="eggNOG" id="KOG1238">
    <property type="taxonomic scope" value="Eukaryota"/>
</dbReference>
<dbReference type="AlphaFoldDB" id="A0A061G1H1"/>
<dbReference type="PANTHER" id="PTHR45968">
    <property type="entry name" value="OSJNBA0019K04.7 PROTEIN"/>
    <property type="match status" value="1"/>
</dbReference>
<organism evidence="4 5">
    <name type="scientific">Theobroma cacao</name>
    <name type="common">Cacao</name>
    <name type="synonym">Cocoa</name>
    <dbReference type="NCBI Taxonomy" id="3641"/>
    <lineage>
        <taxon>Eukaryota</taxon>
        <taxon>Viridiplantae</taxon>
        <taxon>Streptophyta</taxon>
        <taxon>Embryophyta</taxon>
        <taxon>Tracheophyta</taxon>
        <taxon>Spermatophyta</taxon>
        <taxon>Magnoliopsida</taxon>
        <taxon>eudicotyledons</taxon>
        <taxon>Gunneridae</taxon>
        <taxon>Pentapetalae</taxon>
        <taxon>rosids</taxon>
        <taxon>malvids</taxon>
        <taxon>Malvales</taxon>
        <taxon>Malvaceae</taxon>
        <taxon>Byttnerioideae</taxon>
        <taxon>Theobroma</taxon>
    </lineage>
</organism>
<reference evidence="4 5" key="1">
    <citation type="journal article" date="2013" name="Genome Biol.">
        <title>The genome sequence of the most widely cultivated cacao type and its use to identify candidate genes regulating pod color.</title>
        <authorList>
            <person name="Motamayor J.C."/>
            <person name="Mockaitis K."/>
            <person name="Schmutz J."/>
            <person name="Haiminen N."/>
            <person name="Iii D.L."/>
            <person name="Cornejo O."/>
            <person name="Findley S.D."/>
            <person name="Zheng P."/>
            <person name="Utro F."/>
            <person name="Royaert S."/>
            <person name="Saski C."/>
            <person name="Jenkins J."/>
            <person name="Podicheti R."/>
            <person name="Zhao M."/>
            <person name="Scheffler B.E."/>
            <person name="Stack J.C."/>
            <person name="Feltus F.A."/>
            <person name="Mustiga G.M."/>
            <person name="Amores F."/>
            <person name="Phillips W."/>
            <person name="Marelli J.P."/>
            <person name="May G.D."/>
            <person name="Shapiro H."/>
            <person name="Ma J."/>
            <person name="Bustamante C.D."/>
            <person name="Schnell R.J."/>
            <person name="Main D."/>
            <person name="Gilbert D."/>
            <person name="Parida L."/>
            <person name="Kuhn D.N."/>
        </authorList>
    </citation>
    <scope>NUCLEOTIDE SEQUENCE [LARGE SCALE GENOMIC DNA]</scope>
    <source>
        <strain evidence="5">cv. Matina 1-6</strain>
    </source>
</reference>
<dbReference type="Proteomes" id="UP000026915">
    <property type="component" value="Chromosome 3"/>
</dbReference>
<proteinExistence type="predicted"/>
<name>A0A061G1H1_THECC</name>
<evidence type="ECO:0000256" key="2">
    <source>
        <dbReference type="ARBA" id="ARBA00022630"/>
    </source>
</evidence>
<dbReference type="InParanoid" id="A0A061G1H1"/>
<sequence>MESTIAEHAFLVADQSLMQGFTHMLKADFLKQAGLSEALVNHSYQWVEKKVAFKPPMLQWQSALRNGLLEAGVLPDNGFTYDHVYGTKVYFYATVQKIIFSTKVFSRPRADGVIFEDAMGVRLWAFLTRDSKSEVILAAGMVDNPLNILFIPSRLPVELSLVSIVGITRFDSYIVACSGVSFAPSWTQRVARELASILNQVVFPSFEALWCLSFTGKIFSTKSDGEHPLVPRSPGKHLIGVLKGSTCRGIDAPLPWEALVVMVD</sequence>
<gene>
    <name evidence="4" type="ORF">TCM_015070</name>
</gene>
<keyword evidence="2" id="KW-0285">Flavoprotein</keyword>
<dbReference type="InterPro" id="IPR051871">
    <property type="entry name" value="GMC_Oxidoreductase-Related"/>
</dbReference>
<protein>
    <submittedName>
        <fullName evidence="4">Glucose-methanol-choline (GMC) oxidoreductase family protein</fullName>
    </submittedName>
</protein>
<evidence type="ECO:0000256" key="1">
    <source>
        <dbReference type="ARBA" id="ARBA00001974"/>
    </source>
</evidence>
<dbReference type="STRING" id="3641.A0A061G1H1"/>
<keyword evidence="5" id="KW-1185">Reference proteome</keyword>
<accession>A0A061G1H1</accession>
<keyword evidence="3" id="KW-0274">FAD</keyword>
<dbReference type="EMBL" id="CM001881">
    <property type="protein sequence ID" value="EOY23062.1"/>
    <property type="molecule type" value="Genomic_DNA"/>
</dbReference>
<dbReference type="Gene3D" id="3.30.410.40">
    <property type="match status" value="2"/>
</dbReference>
<evidence type="ECO:0000313" key="4">
    <source>
        <dbReference type="EMBL" id="EOY23062.1"/>
    </source>
</evidence>